<dbReference type="PANTHER" id="PTHR44591:SF3">
    <property type="entry name" value="RESPONSE REGULATORY DOMAIN-CONTAINING PROTEIN"/>
    <property type="match status" value="1"/>
</dbReference>
<dbReference type="EMBL" id="CP001698">
    <property type="protein sequence ID" value="ADN02829.1"/>
    <property type="molecule type" value="Genomic_DNA"/>
</dbReference>
<evidence type="ECO:0000256" key="2">
    <source>
        <dbReference type="PROSITE-ProRule" id="PRU00169"/>
    </source>
</evidence>
<protein>
    <recommendedName>
        <fullName evidence="3">Response regulatory domain-containing protein</fullName>
    </recommendedName>
</protein>
<dbReference type="KEGG" id="sta:STHERM_c18940"/>
<dbReference type="SMART" id="SM00448">
    <property type="entry name" value="REC"/>
    <property type="match status" value="1"/>
</dbReference>
<dbReference type="Proteomes" id="UP000001296">
    <property type="component" value="Chromosome"/>
</dbReference>
<name>E0RPX6_WINT6</name>
<evidence type="ECO:0000256" key="1">
    <source>
        <dbReference type="ARBA" id="ARBA00022553"/>
    </source>
</evidence>
<reference key="1">
    <citation type="submission" date="2009-08" db="EMBL/GenBank/DDBJ databases">
        <title>The genome sequence of Spirochaeta thermophila DSM6192.</title>
        <authorList>
            <person name="Angelov A."/>
            <person name="Mientus M."/>
            <person name="Wittenberg S."/>
            <person name="Lehmann R."/>
            <person name="Liesegang H."/>
            <person name="Daniel R."/>
            <person name="Liebl W."/>
        </authorList>
    </citation>
    <scope>NUCLEOTIDE SEQUENCE</scope>
    <source>
        <strain>DSM 6192</strain>
    </source>
</reference>
<feature type="modified residue" description="4-aspartylphosphate" evidence="2">
    <location>
        <position position="52"/>
    </location>
</feature>
<dbReference type="PaxDb" id="665571-STHERM_c18940"/>
<dbReference type="InterPro" id="IPR050595">
    <property type="entry name" value="Bact_response_regulator"/>
</dbReference>
<dbReference type="HOGENOM" id="CLU_000445_69_12_12"/>
<dbReference type="InterPro" id="IPR001789">
    <property type="entry name" value="Sig_transdc_resp-reg_receiver"/>
</dbReference>
<dbReference type="CDD" id="cd17546">
    <property type="entry name" value="REC_hyHK_CKI1_RcsC-like"/>
    <property type="match status" value="1"/>
</dbReference>
<accession>E0RPX6</accession>
<evidence type="ECO:0000259" key="3">
    <source>
        <dbReference type="PROSITE" id="PS50110"/>
    </source>
</evidence>
<sequence length="123" mass="14356">MRRILYAEDEFTNRRIVEVLFTSAGVHCDLVADGIRALEKALTEEYDLIILDQYMPGHRGDVVARKIREKNREVPIVVITSDEAEIPRLREAGVTEVFIKPLHREDYQRILRRYCGPSHEDSY</sequence>
<dbReference type="GO" id="GO:0000160">
    <property type="term" value="P:phosphorelay signal transduction system"/>
    <property type="evidence" value="ECO:0007669"/>
    <property type="project" value="InterPro"/>
</dbReference>
<evidence type="ECO:0000313" key="5">
    <source>
        <dbReference type="Proteomes" id="UP000001296"/>
    </source>
</evidence>
<dbReference type="eggNOG" id="COG0745">
    <property type="taxonomic scope" value="Bacteria"/>
</dbReference>
<dbReference type="RefSeq" id="WP_013314668.1">
    <property type="nucleotide sequence ID" value="NC_014484.1"/>
</dbReference>
<dbReference type="Gene3D" id="3.40.50.2300">
    <property type="match status" value="1"/>
</dbReference>
<keyword evidence="1 2" id="KW-0597">Phosphoprotein</keyword>
<dbReference type="PROSITE" id="PS50110">
    <property type="entry name" value="RESPONSE_REGULATORY"/>
    <property type="match status" value="1"/>
</dbReference>
<dbReference type="PANTHER" id="PTHR44591">
    <property type="entry name" value="STRESS RESPONSE REGULATOR PROTEIN 1"/>
    <property type="match status" value="1"/>
</dbReference>
<feature type="domain" description="Response regulatory" evidence="3">
    <location>
        <begin position="3"/>
        <end position="115"/>
    </location>
</feature>
<dbReference type="InterPro" id="IPR011006">
    <property type="entry name" value="CheY-like_superfamily"/>
</dbReference>
<organism evidence="4 5">
    <name type="scientific">Winmispira thermophila (strain ATCC 49972 / DSM 6192 / RI 19.B1)</name>
    <name type="common">Spirochaeta thermophila</name>
    <dbReference type="NCBI Taxonomy" id="665571"/>
    <lineage>
        <taxon>Bacteria</taxon>
        <taxon>Pseudomonadati</taxon>
        <taxon>Spirochaetota</taxon>
        <taxon>Spirochaetia</taxon>
        <taxon>Winmispirales</taxon>
        <taxon>Winmispiraceae</taxon>
        <taxon>Winmispira</taxon>
    </lineage>
</organism>
<proteinExistence type="predicted"/>
<evidence type="ECO:0000313" key="4">
    <source>
        <dbReference type="EMBL" id="ADN02829.1"/>
    </source>
</evidence>
<reference evidence="4 5" key="2">
    <citation type="journal article" date="2010" name="J. Bacteriol.">
        <title>Genome sequence of the polysaccharide-degrading, thermophilic anaerobe Spirochaeta thermophila DSM 6192.</title>
        <authorList>
            <person name="Angelov A."/>
            <person name="Liebl S."/>
            <person name="Ballschmiter M."/>
            <person name="Bomeke M."/>
            <person name="Lehmann R."/>
            <person name="Liesegang H."/>
            <person name="Daniel R."/>
            <person name="Liebl W."/>
        </authorList>
    </citation>
    <scope>NUCLEOTIDE SEQUENCE [LARGE SCALE GENOMIC DNA]</scope>
    <source>
        <strain evidence="5">ATCC 49972 / DSM 6192 / RI 19.B1</strain>
    </source>
</reference>
<dbReference type="SUPFAM" id="SSF52172">
    <property type="entry name" value="CheY-like"/>
    <property type="match status" value="1"/>
</dbReference>
<gene>
    <name evidence="4" type="ordered locus">STHERM_c18940</name>
</gene>
<dbReference type="Pfam" id="PF00072">
    <property type="entry name" value="Response_reg"/>
    <property type="match status" value="1"/>
</dbReference>
<dbReference type="AlphaFoldDB" id="E0RPX6"/>